<dbReference type="InterPro" id="IPR003855">
    <property type="entry name" value="K+_transporter"/>
</dbReference>
<dbReference type="GO" id="GO:0005886">
    <property type="term" value="C:plasma membrane"/>
    <property type="evidence" value="ECO:0007669"/>
    <property type="project" value="TreeGrafter"/>
</dbReference>
<dbReference type="EMBL" id="KN649311">
    <property type="protein sequence ID" value="KHN33993.1"/>
    <property type="molecule type" value="Genomic_DNA"/>
</dbReference>
<evidence type="ECO:0000313" key="2">
    <source>
        <dbReference type="EMBL" id="KHN33993.1"/>
    </source>
</evidence>
<organism evidence="2">
    <name type="scientific">Glycine soja</name>
    <name type="common">Wild soybean</name>
    <dbReference type="NCBI Taxonomy" id="3848"/>
    <lineage>
        <taxon>Eukaryota</taxon>
        <taxon>Viridiplantae</taxon>
        <taxon>Streptophyta</taxon>
        <taxon>Embryophyta</taxon>
        <taxon>Tracheophyta</taxon>
        <taxon>Spermatophyta</taxon>
        <taxon>Magnoliopsida</taxon>
        <taxon>eudicotyledons</taxon>
        <taxon>Gunneridae</taxon>
        <taxon>Pentapetalae</taxon>
        <taxon>rosids</taxon>
        <taxon>fabids</taxon>
        <taxon>Fabales</taxon>
        <taxon>Fabaceae</taxon>
        <taxon>Papilionoideae</taxon>
        <taxon>50 kb inversion clade</taxon>
        <taxon>NPAAA clade</taxon>
        <taxon>indigoferoid/millettioid clade</taxon>
        <taxon>Phaseoleae</taxon>
        <taxon>Glycine</taxon>
        <taxon>Glycine subgen. Soja</taxon>
    </lineage>
</organism>
<proteinExistence type="predicted"/>
<dbReference type="AlphaFoldDB" id="A0A0B2RP39"/>
<gene>
    <name evidence="2" type="ORF">glysoja_043399</name>
</gene>
<dbReference type="PANTHER" id="PTHR30540:SF6">
    <property type="entry name" value="POTASSIUM TRANSPORTER 2"/>
    <property type="match status" value="1"/>
</dbReference>
<dbReference type="InterPro" id="IPR053952">
    <property type="entry name" value="K_trans_C"/>
</dbReference>
<evidence type="ECO:0000259" key="1">
    <source>
        <dbReference type="Pfam" id="PF22776"/>
    </source>
</evidence>
<dbReference type="Pfam" id="PF22776">
    <property type="entry name" value="K_trans_C"/>
    <property type="match status" value="1"/>
</dbReference>
<name>A0A0B2RP39_GLYSO</name>
<protein>
    <submittedName>
        <fullName evidence="2">Potassium transporter 2</fullName>
    </submittedName>
</protein>
<dbReference type="PANTHER" id="PTHR30540">
    <property type="entry name" value="OSMOTIC STRESS POTASSIUM TRANSPORTER"/>
    <property type="match status" value="1"/>
</dbReference>
<feature type="domain" description="K+ potassium transporter C-terminal" evidence="1">
    <location>
        <begin position="11"/>
        <end position="71"/>
    </location>
</feature>
<dbReference type="GO" id="GO:0015079">
    <property type="term" value="F:potassium ion transmembrane transporter activity"/>
    <property type="evidence" value="ECO:0007669"/>
    <property type="project" value="InterPro"/>
</dbReference>
<reference evidence="2" key="1">
    <citation type="submission" date="2014-07" db="EMBL/GenBank/DDBJ databases">
        <title>Identification of a novel salt tolerance gene in wild soybean by whole-genome sequencing.</title>
        <authorList>
            <person name="Lam H.-M."/>
            <person name="Qi X."/>
            <person name="Li M.-W."/>
            <person name="Liu X."/>
            <person name="Xie M."/>
            <person name="Ni M."/>
            <person name="Xu X."/>
        </authorList>
    </citation>
    <scope>NUCLEOTIDE SEQUENCE [LARGE SCALE GENOMIC DNA]</scope>
    <source>
        <tissue evidence="2">Root</tissue>
    </source>
</reference>
<sequence>MQEELEDLYAAQEAGIAFILGHSHVRAKQGSSVLKKLALNYGYNFLRRNCKGLDVALKVPLVSLSEVGMVYS</sequence>
<accession>A0A0B2RP39</accession>
<dbReference type="Proteomes" id="UP000053555">
    <property type="component" value="Unassembled WGS sequence"/>
</dbReference>